<keyword evidence="2" id="KW-1185">Reference proteome</keyword>
<evidence type="ECO:0000313" key="1">
    <source>
        <dbReference type="EMBL" id="GBP93453.1"/>
    </source>
</evidence>
<proteinExistence type="predicted"/>
<gene>
    <name evidence="1" type="ORF">EVAR_102825_1</name>
</gene>
<name>A0A4C2A2L1_EUMVA</name>
<sequence>MRPTAWKEHTPSPNDTSLLQIGSFVVDVELNKVPPQLDKKSFFYCYMAESKSMRVFASRGLAKTAAPGPAPGPAGGGGRRAVCALPVTLQTNYAKTRLVKKVSATTRQQQN</sequence>
<dbReference type="Proteomes" id="UP000299102">
    <property type="component" value="Unassembled WGS sequence"/>
</dbReference>
<protein>
    <submittedName>
        <fullName evidence="1">Uncharacterized protein</fullName>
    </submittedName>
</protein>
<organism evidence="1 2">
    <name type="scientific">Eumeta variegata</name>
    <name type="common">Bagworm moth</name>
    <name type="synonym">Eumeta japonica</name>
    <dbReference type="NCBI Taxonomy" id="151549"/>
    <lineage>
        <taxon>Eukaryota</taxon>
        <taxon>Metazoa</taxon>
        <taxon>Ecdysozoa</taxon>
        <taxon>Arthropoda</taxon>
        <taxon>Hexapoda</taxon>
        <taxon>Insecta</taxon>
        <taxon>Pterygota</taxon>
        <taxon>Neoptera</taxon>
        <taxon>Endopterygota</taxon>
        <taxon>Lepidoptera</taxon>
        <taxon>Glossata</taxon>
        <taxon>Ditrysia</taxon>
        <taxon>Tineoidea</taxon>
        <taxon>Psychidae</taxon>
        <taxon>Oiketicinae</taxon>
        <taxon>Eumeta</taxon>
    </lineage>
</organism>
<reference evidence="1 2" key="1">
    <citation type="journal article" date="2019" name="Commun. Biol.">
        <title>The bagworm genome reveals a unique fibroin gene that provides high tensile strength.</title>
        <authorList>
            <person name="Kono N."/>
            <person name="Nakamura H."/>
            <person name="Ohtoshi R."/>
            <person name="Tomita M."/>
            <person name="Numata K."/>
            <person name="Arakawa K."/>
        </authorList>
    </citation>
    <scope>NUCLEOTIDE SEQUENCE [LARGE SCALE GENOMIC DNA]</scope>
</reference>
<accession>A0A4C2A2L1</accession>
<evidence type="ECO:0000313" key="2">
    <source>
        <dbReference type="Proteomes" id="UP000299102"/>
    </source>
</evidence>
<dbReference type="AlphaFoldDB" id="A0A4C2A2L1"/>
<comment type="caution">
    <text evidence="1">The sequence shown here is derived from an EMBL/GenBank/DDBJ whole genome shotgun (WGS) entry which is preliminary data.</text>
</comment>
<dbReference type="EMBL" id="BGZK01002378">
    <property type="protein sequence ID" value="GBP93453.1"/>
    <property type="molecule type" value="Genomic_DNA"/>
</dbReference>